<reference evidence="3 4" key="1">
    <citation type="submission" date="2018-05" db="EMBL/GenBank/DDBJ databases">
        <title>Genomic Encyclopedia of Archaeal and Bacterial Type Strains, Phase II (KMG-II): from individual species to whole genera.</title>
        <authorList>
            <person name="Goeker M."/>
        </authorList>
    </citation>
    <scope>NUCLEOTIDE SEQUENCE [LARGE SCALE GENOMIC DNA]</scope>
    <source>
        <strain evidence="3 4">DSM 23514</strain>
    </source>
</reference>
<dbReference type="Pfam" id="PF13568">
    <property type="entry name" value="OMP_b-brl_2"/>
    <property type="match status" value="1"/>
</dbReference>
<dbReference type="InterPro" id="IPR025665">
    <property type="entry name" value="Beta-barrel_OMP_2"/>
</dbReference>
<organism evidence="3 4">
    <name type="scientific">Maribacter polysiphoniae</name>
    <dbReference type="NCBI Taxonomy" id="429344"/>
    <lineage>
        <taxon>Bacteria</taxon>
        <taxon>Pseudomonadati</taxon>
        <taxon>Bacteroidota</taxon>
        <taxon>Flavobacteriia</taxon>
        <taxon>Flavobacteriales</taxon>
        <taxon>Flavobacteriaceae</taxon>
        <taxon>Maribacter</taxon>
    </lineage>
</organism>
<feature type="domain" description="Outer membrane protein beta-barrel" evidence="2">
    <location>
        <begin position="39"/>
        <end position="191"/>
    </location>
</feature>
<dbReference type="EMBL" id="QGGQ01000002">
    <property type="protein sequence ID" value="PWK24518.1"/>
    <property type="molecule type" value="Genomic_DNA"/>
</dbReference>
<sequence>MVSLLISKNEPEKAQVKNKHIMKKTILLAVFALASITAFAQSGSGFGIKAGLNYNKNGDLIRSATDAGENIIEGSDGKVGYHVGVFGKLDFPKIYLRPELIYTKTKSSYELDGNSNDYDIAKLDLPVLIGYKIIGPLHIFAGPAFQYTLSNDLGDLKVEDVKDDFTVGLHLGAGVNLGKIGLDVRYERGFSENEANFIGNNVTDISGRVDSRPSQIIFGLSLNL</sequence>
<evidence type="ECO:0000313" key="3">
    <source>
        <dbReference type="EMBL" id="PWK24518.1"/>
    </source>
</evidence>
<dbReference type="AlphaFoldDB" id="A0A316E4E8"/>
<dbReference type="Proteomes" id="UP000245667">
    <property type="component" value="Unassembled WGS sequence"/>
</dbReference>
<keyword evidence="1" id="KW-0732">Signal</keyword>
<feature type="chain" id="PRO_5016406913" evidence="1">
    <location>
        <begin position="41"/>
        <end position="224"/>
    </location>
</feature>
<evidence type="ECO:0000256" key="1">
    <source>
        <dbReference type="SAM" id="SignalP"/>
    </source>
</evidence>
<proteinExistence type="predicted"/>
<dbReference type="InterPro" id="IPR011250">
    <property type="entry name" value="OMP/PagP_B-barrel"/>
</dbReference>
<feature type="signal peptide" evidence="1">
    <location>
        <begin position="1"/>
        <end position="40"/>
    </location>
</feature>
<evidence type="ECO:0000259" key="2">
    <source>
        <dbReference type="Pfam" id="PF13568"/>
    </source>
</evidence>
<evidence type="ECO:0000313" key="4">
    <source>
        <dbReference type="Proteomes" id="UP000245667"/>
    </source>
</evidence>
<dbReference type="SUPFAM" id="SSF56925">
    <property type="entry name" value="OMPA-like"/>
    <property type="match status" value="1"/>
</dbReference>
<accession>A0A316E4E8</accession>
<gene>
    <name evidence="3" type="ORF">LX92_00881</name>
</gene>
<name>A0A316E4E8_9FLAO</name>
<protein>
    <submittedName>
        <fullName evidence="3">Outer membrane protein W</fullName>
    </submittedName>
</protein>
<comment type="caution">
    <text evidence="3">The sequence shown here is derived from an EMBL/GenBank/DDBJ whole genome shotgun (WGS) entry which is preliminary data.</text>
</comment>